<comment type="caution">
    <text evidence="1">The sequence shown here is derived from an EMBL/GenBank/DDBJ whole genome shotgun (WGS) entry which is preliminary data.</text>
</comment>
<organism evidence="1 2">
    <name type="scientific">Methylobacterium tarhaniae</name>
    <dbReference type="NCBI Taxonomy" id="1187852"/>
    <lineage>
        <taxon>Bacteria</taxon>
        <taxon>Pseudomonadati</taxon>
        <taxon>Pseudomonadota</taxon>
        <taxon>Alphaproteobacteria</taxon>
        <taxon>Hyphomicrobiales</taxon>
        <taxon>Methylobacteriaceae</taxon>
        <taxon>Methylobacterium</taxon>
    </lineage>
</organism>
<accession>A0A0J6V5P2</accession>
<feature type="non-terminal residue" evidence="1">
    <location>
        <position position="106"/>
    </location>
</feature>
<reference evidence="1 2" key="1">
    <citation type="submission" date="2015-03" db="EMBL/GenBank/DDBJ databases">
        <title>Genome sequencing of Methylobacterium tarhaniae DSM 25844.</title>
        <authorList>
            <person name="Chaudhry V."/>
            <person name="Patil P.B."/>
        </authorList>
    </citation>
    <scope>NUCLEOTIDE SEQUENCE [LARGE SCALE GENOMIC DNA]</scope>
    <source>
        <strain evidence="1 2">DSM 25844</strain>
    </source>
</reference>
<keyword evidence="2" id="KW-1185">Reference proteome</keyword>
<evidence type="ECO:0000313" key="1">
    <source>
        <dbReference type="EMBL" id="KMO34226.1"/>
    </source>
</evidence>
<name>A0A0J6V5P2_9HYPH</name>
<protein>
    <submittedName>
        <fullName evidence="1">Uncharacterized protein</fullName>
    </submittedName>
</protein>
<dbReference type="Proteomes" id="UP000036449">
    <property type="component" value="Unassembled WGS sequence"/>
</dbReference>
<gene>
    <name evidence="1" type="ORF">VQ03_23640</name>
</gene>
<sequence length="106" mass="11192">MALAVWAAGTGAADAAQLVAIQGSEQKNFGRIALTFDHGVKVTAKVTGGVLVVSFREPVTGQRDRLAAEMPAYVAQVRRDPDGAGLRVALQAPYRVNVLEAGERVF</sequence>
<dbReference type="EMBL" id="LABZ01000184">
    <property type="protein sequence ID" value="KMO34226.1"/>
    <property type="molecule type" value="Genomic_DNA"/>
</dbReference>
<dbReference type="PATRIC" id="fig|1187852.3.peg.2377"/>
<evidence type="ECO:0000313" key="2">
    <source>
        <dbReference type="Proteomes" id="UP000036449"/>
    </source>
</evidence>
<dbReference type="AlphaFoldDB" id="A0A0J6V5P2"/>
<proteinExistence type="predicted"/>